<keyword evidence="2" id="KW-0472">Membrane</keyword>
<dbReference type="Pfam" id="PF01145">
    <property type="entry name" value="Band_7"/>
    <property type="match status" value="1"/>
</dbReference>
<dbReference type="InterPro" id="IPR001107">
    <property type="entry name" value="Band_7"/>
</dbReference>
<dbReference type="CDD" id="cd03401">
    <property type="entry name" value="SPFH_prohibitin"/>
    <property type="match status" value="1"/>
</dbReference>
<keyword evidence="2" id="KW-0496">Mitochondrion</keyword>
<evidence type="ECO:0000313" key="5">
    <source>
        <dbReference type="Proteomes" id="UP000009168"/>
    </source>
</evidence>
<dbReference type="InterPro" id="IPR000163">
    <property type="entry name" value="Prohibitin"/>
</dbReference>
<dbReference type="eggNOG" id="KOG3083">
    <property type="taxonomic scope" value="Eukaryota"/>
</dbReference>
<gene>
    <name evidence="4" type="ORF">TTHERM_00713190</name>
</gene>
<comment type="similarity">
    <text evidence="1 2">Belongs to the prohibitin family.</text>
</comment>
<sequence>MSFASKLITLGAGISGLGFFVGRFFFTIDAGERAIMFDRANGGIKEKIYGEGMHFYIPFFQKPITFAIRLQSKTITSQTGTKDLQTVDIALRLLFRPVESQLPNIYLKLGTDYDERILPSVGKETLKSVIAQYDADQILKQRERISQEIRQQIIQNAKEFNIILDDVSFIHLGFMKEYANAIEQKQVAQQNVERQRYIVDRDEQEKQAQIIKSEGEAEAAIMINKAVKQFGAAQIELKRLEAAKNIAETLSKSQNISFVPSGAGQGGNGLLLNVRV</sequence>
<evidence type="ECO:0000256" key="1">
    <source>
        <dbReference type="ARBA" id="ARBA00009658"/>
    </source>
</evidence>
<organism evidence="4 5">
    <name type="scientific">Tetrahymena thermophila (strain SB210)</name>
    <dbReference type="NCBI Taxonomy" id="312017"/>
    <lineage>
        <taxon>Eukaryota</taxon>
        <taxon>Sar</taxon>
        <taxon>Alveolata</taxon>
        <taxon>Ciliophora</taxon>
        <taxon>Intramacronucleata</taxon>
        <taxon>Oligohymenophorea</taxon>
        <taxon>Hymenostomatida</taxon>
        <taxon>Tetrahymenina</taxon>
        <taxon>Tetrahymenidae</taxon>
        <taxon>Tetrahymena</taxon>
    </lineage>
</organism>
<evidence type="ECO:0000259" key="3">
    <source>
        <dbReference type="SMART" id="SM00244"/>
    </source>
</evidence>
<evidence type="ECO:0000313" key="4">
    <source>
        <dbReference type="EMBL" id="EAS05626.2"/>
    </source>
</evidence>
<dbReference type="STRING" id="312017.Q24CY2"/>
<proteinExistence type="inferred from homology"/>
<dbReference type="FunFam" id="3.30.479.30:FF:000001">
    <property type="entry name" value="Prohibitin 2"/>
    <property type="match status" value="1"/>
</dbReference>
<comment type="subcellular location">
    <subcellularLocation>
        <location evidence="2">Mitochondrion inner membrane</location>
    </subcellularLocation>
</comment>
<dbReference type="InParanoid" id="Q24CY2"/>
<feature type="transmembrane region" description="Helical" evidence="2">
    <location>
        <begin position="7"/>
        <end position="26"/>
    </location>
</feature>
<keyword evidence="5" id="KW-1185">Reference proteome</keyword>
<dbReference type="GeneID" id="7837453"/>
<dbReference type="OMA" id="YEFRLVT"/>
<keyword evidence="2" id="KW-0812">Transmembrane</keyword>
<keyword evidence="2" id="KW-1133">Transmembrane helix</keyword>
<protein>
    <recommendedName>
        <fullName evidence="2">Prohibitin</fullName>
    </recommendedName>
</protein>
<dbReference type="RefSeq" id="XP_001025871.2">
    <property type="nucleotide sequence ID" value="XM_001025871.3"/>
</dbReference>
<dbReference type="SMART" id="SM00244">
    <property type="entry name" value="PHB"/>
    <property type="match status" value="1"/>
</dbReference>
<dbReference type="FunCoup" id="Q24CY2">
    <property type="interactions" value="432"/>
</dbReference>
<keyword evidence="2" id="KW-0999">Mitochondrion inner membrane</keyword>
<dbReference type="PRINTS" id="PR00679">
    <property type="entry name" value="PROHIBITIN"/>
</dbReference>
<name>Q24CY2_TETTS</name>
<dbReference type="KEGG" id="tet:TTHERM_00713190"/>
<feature type="domain" description="Band 7" evidence="3">
    <location>
        <begin position="24"/>
        <end position="186"/>
    </location>
</feature>
<reference evidence="5" key="1">
    <citation type="journal article" date="2006" name="PLoS Biol.">
        <title>Macronuclear genome sequence of the ciliate Tetrahymena thermophila, a model eukaryote.</title>
        <authorList>
            <person name="Eisen J.A."/>
            <person name="Coyne R.S."/>
            <person name="Wu M."/>
            <person name="Wu D."/>
            <person name="Thiagarajan M."/>
            <person name="Wortman J.R."/>
            <person name="Badger J.H."/>
            <person name="Ren Q."/>
            <person name="Amedeo P."/>
            <person name="Jones K.M."/>
            <person name="Tallon L.J."/>
            <person name="Delcher A.L."/>
            <person name="Salzberg S.L."/>
            <person name="Silva J.C."/>
            <person name="Haas B.J."/>
            <person name="Majoros W.H."/>
            <person name="Farzad M."/>
            <person name="Carlton J.M."/>
            <person name="Smith R.K. Jr."/>
            <person name="Garg J."/>
            <person name="Pearlman R.E."/>
            <person name="Karrer K.M."/>
            <person name="Sun L."/>
            <person name="Manning G."/>
            <person name="Elde N.C."/>
            <person name="Turkewitz A.P."/>
            <person name="Asai D.J."/>
            <person name="Wilkes D.E."/>
            <person name="Wang Y."/>
            <person name="Cai H."/>
            <person name="Collins K."/>
            <person name="Stewart B.A."/>
            <person name="Lee S.R."/>
            <person name="Wilamowska K."/>
            <person name="Weinberg Z."/>
            <person name="Ruzzo W.L."/>
            <person name="Wloga D."/>
            <person name="Gaertig J."/>
            <person name="Frankel J."/>
            <person name="Tsao C.-C."/>
            <person name="Gorovsky M.A."/>
            <person name="Keeling P.J."/>
            <person name="Waller R.F."/>
            <person name="Patron N.J."/>
            <person name="Cherry J.M."/>
            <person name="Stover N.A."/>
            <person name="Krieger C.J."/>
            <person name="del Toro C."/>
            <person name="Ryder H.F."/>
            <person name="Williamson S.C."/>
            <person name="Barbeau R.A."/>
            <person name="Hamilton E.P."/>
            <person name="Orias E."/>
        </authorList>
    </citation>
    <scope>NUCLEOTIDE SEQUENCE [LARGE SCALE GENOMIC DNA]</scope>
    <source>
        <strain evidence="5">SB210</strain>
    </source>
</reference>
<dbReference type="SUPFAM" id="SSF117892">
    <property type="entry name" value="Band 7/SPFH domain"/>
    <property type="match status" value="1"/>
</dbReference>
<dbReference type="Gene3D" id="3.30.479.30">
    <property type="entry name" value="Band 7 domain"/>
    <property type="match status" value="1"/>
</dbReference>
<dbReference type="PANTHER" id="PTHR23222:SF0">
    <property type="entry name" value="PROHIBITIN 1"/>
    <property type="match status" value="1"/>
</dbReference>
<dbReference type="GO" id="GO:0007005">
    <property type="term" value="P:mitochondrion organization"/>
    <property type="evidence" value="ECO:0007669"/>
    <property type="project" value="TreeGrafter"/>
</dbReference>
<dbReference type="Proteomes" id="UP000009168">
    <property type="component" value="Unassembled WGS sequence"/>
</dbReference>
<dbReference type="GO" id="GO:0005743">
    <property type="term" value="C:mitochondrial inner membrane"/>
    <property type="evidence" value="ECO:0007669"/>
    <property type="project" value="UniProtKB-SubCell"/>
</dbReference>
<dbReference type="InterPro" id="IPR036013">
    <property type="entry name" value="Band_7/SPFH_dom_sf"/>
</dbReference>
<dbReference type="AlphaFoldDB" id="Q24CY2"/>
<evidence type="ECO:0000256" key="2">
    <source>
        <dbReference type="RuleBase" id="RU366048"/>
    </source>
</evidence>
<dbReference type="OrthoDB" id="275637at2759"/>
<dbReference type="PANTHER" id="PTHR23222">
    <property type="entry name" value="PROHIBITIN"/>
    <property type="match status" value="1"/>
</dbReference>
<dbReference type="HOGENOM" id="CLU_047969_0_0_1"/>
<accession>Q24CY2</accession>
<dbReference type="EMBL" id="GG662338">
    <property type="protein sequence ID" value="EAS05626.2"/>
    <property type="molecule type" value="Genomic_DNA"/>
</dbReference>